<dbReference type="FunFam" id="3.40.430.10:FF:000001">
    <property type="entry name" value="Dihydrofolate reductase"/>
    <property type="match status" value="1"/>
</dbReference>
<dbReference type="PIRSF" id="PIRSF000194">
    <property type="entry name" value="DHFR"/>
    <property type="match status" value="1"/>
</dbReference>
<proteinExistence type="inferred from homology"/>
<keyword evidence="4 8" id="KW-0554">One-carbon metabolism</keyword>
<dbReference type="InterPro" id="IPR001796">
    <property type="entry name" value="DHFR_dom"/>
</dbReference>
<dbReference type="GO" id="GO:0070401">
    <property type="term" value="F:NADP+ binding"/>
    <property type="evidence" value="ECO:0007669"/>
    <property type="project" value="UniProtKB-ARBA"/>
</dbReference>
<dbReference type="GO" id="GO:0006730">
    <property type="term" value="P:one-carbon metabolic process"/>
    <property type="evidence" value="ECO:0007669"/>
    <property type="project" value="UniProtKB-KW"/>
</dbReference>
<dbReference type="PRINTS" id="PR00070">
    <property type="entry name" value="DHFR"/>
</dbReference>
<gene>
    <name evidence="10" type="ORF">EZS26_001442</name>
</gene>
<keyword evidence="5 8" id="KW-0521">NADP</keyword>
<comment type="function">
    <text evidence="7 8">Key enzyme in folate metabolism. Catalyzes an essential reaction for de novo glycine and purine synthesis, and for DNA precursor synthesis.</text>
</comment>
<dbReference type="PANTHER" id="PTHR48069:SF3">
    <property type="entry name" value="DIHYDROFOLATE REDUCTASE"/>
    <property type="match status" value="1"/>
</dbReference>
<evidence type="ECO:0000256" key="7">
    <source>
        <dbReference type="ARBA" id="ARBA00025067"/>
    </source>
</evidence>
<dbReference type="EMBL" id="SNRX01000008">
    <property type="protein sequence ID" value="KAA6302329.1"/>
    <property type="molecule type" value="Genomic_DNA"/>
</dbReference>
<dbReference type="Pfam" id="PF00186">
    <property type="entry name" value="DHFR_1"/>
    <property type="match status" value="1"/>
</dbReference>
<evidence type="ECO:0000256" key="1">
    <source>
        <dbReference type="ARBA" id="ARBA00004903"/>
    </source>
</evidence>
<dbReference type="PROSITE" id="PS51330">
    <property type="entry name" value="DHFR_2"/>
    <property type="match status" value="1"/>
</dbReference>
<dbReference type="GO" id="GO:0046655">
    <property type="term" value="P:folic acid metabolic process"/>
    <property type="evidence" value="ECO:0007669"/>
    <property type="project" value="TreeGrafter"/>
</dbReference>
<organism evidence="10 11">
    <name type="scientific">Candidatus Ordinivivax streblomastigis</name>
    <dbReference type="NCBI Taxonomy" id="2540710"/>
    <lineage>
        <taxon>Bacteria</taxon>
        <taxon>Pseudomonadati</taxon>
        <taxon>Bacteroidota</taxon>
        <taxon>Bacteroidia</taxon>
        <taxon>Bacteroidales</taxon>
        <taxon>Candidatus Ordinivivax</taxon>
    </lineage>
</organism>
<comment type="similarity">
    <text evidence="2 8">Belongs to the dihydrofolate reductase family.</text>
</comment>
<protein>
    <recommendedName>
        <fullName evidence="3 8">Dihydrofolate reductase</fullName>
        <ecNumber evidence="3 8">1.5.1.3</ecNumber>
    </recommendedName>
</protein>
<accession>A0A5M8P1M1</accession>
<comment type="pathway">
    <text evidence="1 8">Cofactor biosynthesis; tetrahydrofolate biosynthesis; 5,6,7,8-tetrahydrofolate from 7,8-dihydrofolate: step 1/1.</text>
</comment>
<comment type="caution">
    <text evidence="10">The sequence shown here is derived from an EMBL/GenBank/DDBJ whole genome shotgun (WGS) entry which is preliminary data.</text>
</comment>
<evidence type="ECO:0000256" key="4">
    <source>
        <dbReference type="ARBA" id="ARBA00022563"/>
    </source>
</evidence>
<evidence type="ECO:0000256" key="8">
    <source>
        <dbReference type="PIRNR" id="PIRNR000194"/>
    </source>
</evidence>
<feature type="domain" description="DHFR" evidence="9">
    <location>
        <begin position="2"/>
        <end position="162"/>
    </location>
</feature>
<comment type="catalytic activity">
    <reaction evidence="8">
        <text>(6S)-5,6,7,8-tetrahydrofolate + NADP(+) = 7,8-dihydrofolate + NADPH + H(+)</text>
        <dbReference type="Rhea" id="RHEA:15009"/>
        <dbReference type="ChEBI" id="CHEBI:15378"/>
        <dbReference type="ChEBI" id="CHEBI:57451"/>
        <dbReference type="ChEBI" id="CHEBI:57453"/>
        <dbReference type="ChEBI" id="CHEBI:57783"/>
        <dbReference type="ChEBI" id="CHEBI:58349"/>
        <dbReference type="EC" id="1.5.1.3"/>
    </reaction>
</comment>
<dbReference type="Gene3D" id="3.40.430.10">
    <property type="entry name" value="Dihydrofolate Reductase, subunit A"/>
    <property type="match status" value="1"/>
</dbReference>
<dbReference type="InterPro" id="IPR012259">
    <property type="entry name" value="DHFR"/>
</dbReference>
<dbReference type="UniPathway" id="UPA00077">
    <property type="reaction ID" value="UER00158"/>
</dbReference>
<evidence type="ECO:0000256" key="6">
    <source>
        <dbReference type="ARBA" id="ARBA00023002"/>
    </source>
</evidence>
<dbReference type="PANTHER" id="PTHR48069">
    <property type="entry name" value="DIHYDROFOLATE REDUCTASE"/>
    <property type="match status" value="1"/>
</dbReference>
<reference evidence="10 11" key="1">
    <citation type="submission" date="2019-03" db="EMBL/GenBank/DDBJ databases">
        <title>Single cell metagenomics reveals metabolic interactions within the superorganism composed of flagellate Streblomastix strix and complex community of Bacteroidetes bacteria on its surface.</title>
        <authorList>
            <person name="Treitli S.C."/>
            <person name="Kolisko M."/>
            <person name="Husnik F."/>
            <person name="Keeling P."/>
            <person name="Hampl V."/>
        </authorList>
    </citation>
    <scope>NUCLEOTIDE SEQUENCE [LARGE SCALE GENOMIC DNA]</scope>
    <source>
        <strain evidence="10">St1</strain>
    </source>
</reference>
<name>A0A5M8P1M1_9BACT</name>
<evidence type="ECO:0000256" key="3">
    <source>
        <dbReference type="ARBA" id="ARBA00012856"/>
    </source>
</evidence>
<dbReference type="GO" id="GO:0046654">
    <property type="term" value="P:tetrahydrofolate biosynthetic process"/>
    <property type="evidence" value="ECO:0007669"/>
    <property type="project" value="UniProtKB-UniPathway"/>
</dbReference>
<evidence type="ECO:0000259" key="9">
    <source>
        <dbReference type="PROSITE" id="PS51330"/>
    </source>
</evidence>
<keyword evidence="6 8" id="KW-0560">Oxidoreductase</keyword>
<dbReference type="InterPro" id="IPR024072">
    <property type="entry name" value="DHFR-like_dom_sf"/>
</dbReference>
<dbReference type="GO" id="GO:0004146">
    <property type="term" value="F:dihydrofolate reductase activity"/>
    <property type="evidence" value="ECO:0007669"/>
    <property type="project" value="UniProtKB-EC"/>
</dbReference>
<dbReference type="GO" id="GO:0005829">
    <property type="term" value="C:cytosol"/>
    <property type="evidence" value="ECO:0007669"/>
    <property type="project" value="TreeGrafter"/>
</dbReference>
<evidence type="ECO:0000313" key="11">
    <source>
        <dbReference type="Proteomes" id="UP000324575"/>
    </source>
</evidence>
<dbReference type="SUPFAM" id="SSF53597">
    <property type="entry name" value="Dihydrofolate reductase-like"/>
    <property type="match status" value="1"/>
</dbReference>
<dbReference type="CDD" id="cd00209">
    <property type="entry name" value="DHFR"/>
    <property type="match status" value="1"/>
</dbReference>
<dbReference type="EC" id="1.5.1.3" evidence="3 8"/>
<dbReference type="Proteomes" id="UP000324575">
    <property type="component" value="Unassembled WGS sequence"/>
</dbReference>
<dbReference type="GO" id="GO:0046452">
    <property type="term" value="P:dihydrofolate metabolic process"/>
    <property type="evidence" value="ECO:0007669"/>
    <property type="project" value="TreeGrafter"/>
</dbReference>
<evidence type="ECO:0000256" key="2">
    <source>
        <dbReference type="ARBA" id="ARBA00009539"/>
    </source>
</evidence>
<sequence length="162" mass="18822">MILSIIVAIGKNNEIGKDNAMLCHLPADLKHFKEVTSGHPVIMGRKTFESLPKGPLPNRRNIVISRNKELRIEGAEVYPSLDYALLKLMDEEEIFIIGGAQIYTQILPDADKLYLTKIQAEFPEADTFFPAIHYREWREVSREVHWVDERNPYAFMFVEYER</sequence>
<dbReference type="AlphaFoldDB" id="A0A5M8P1M1"/>
<evidence type="ECO:0000256" key="5">
    <source>
        <dbReference type="ARBA" id="ARBA00022857"/>
    </source>
</evidence>
<evidence type="ECO:0000313" key="10">
    <source>
        <dbReference type="EMBL" id="KAA6302329.1"/>
    </source>
</evidence>